<keyword evidence="1" id="KW-0175">Coiled coil</keyword>
<sequence>MANQPSKKAQKSPQSTASGANSDKLPVIDAIPAEVHDGAPVSADPAPSPAQAVPQTPQASPAPKPHPVAEPQKRATGFVPLLLGGVIAGAIGFGVASVTRPAADTSQADAFATQATEIDSLRAQIAAIPSVDLTDITLKQNELSDAIIALETEMAHVVDALAARVEVIENQPRVVGEGAAPATAAYQAELDALRAQISEMTDIAQTQLATARAEAAAIEENAALAARNAAGRVALSRVQSGLETGAPLGAALGDLEAALEQSAPEGLLAVQDGVPTLQELRETYADAARAALATARAEGVSGESTSGFGAFIRDQLDVRSTSPREGDDADAVLSRAGAAINAGRLADALAEIDALPEVVRAEMSEWRARADLRAAALAAVELLSTTLSDN</sequence>
<keyword evidence="4" id="KW-1185">Reference proteome</keyword>
<dbReference type="EMBL" id="FOYP01000002">
    <property type="protein sequence ID" value="SFR55071.1"/>
    <property type="molecule type" value="Genomic_DNA"/>
</dbReference>
<reference evidence="4" key="1">
    <citation type="submission" date="2016-10" db="EMBL/GenBank/DDBJ databases">
        <authorList>
            <person name="Varghese N."/>
            <person name="Submissions S."/>
        </authorList>
    </citation>
    <scope>NUCLEOTIDE SEQUENCE [LARGE SCALE GENOMIC DNA]</scope>
    <source>
        <strain evidence="4">DSM 26879</strain>
    </source>
</reference>
<organism evidence="3 4">
    <name type="scientific">Yoonia tamlensis</name>
    <dbReference type="NCBI Taxonomy" id="390270"/>
    <lineage>
        <taxon>Bacteria</taxon>
        <taxon>Pseudomonadati</taxon>
        <taxon>Pseudomonadota</taxon>
        <taxon>Alphaproteobacteria</taxon>
        <taxon>Rhodobacterales</taxon>
        <taxon>Paracoccaceae</taxon>
        <taxon>Yoonia</taxon>
    </lineage>
</organism>
<evidence type="ECO:0008006" key="5">
    <source>
        <dbReference type="Google" id="ProtNLM"/>
    </source>
</evidence>
<accession>A0A1I6HKT8</accession>
<feature type="coiled-coil region" evidence="1">
    <location>
        <begin position="201"/>
        <end position="228"/>
    </location>
</feature>
<dbReference type="STRING" id="390270.SAMN04488005_2812"/>
<evidence type="ECO:0000256" key="1">
    <source>
        <dbReference type="SAM" id="Coils"/>
    </source>
</evidence>
<evidence type="ECO:0000313" key="3">
    <source>
        <dbReference type="EMBL" id="SFR55071.1"/>
    </source>
</evidence>
<protein>
    <recommendedName>
        <fullName evidence="5">Inner membrane protein</fullName>
    </recommendedName>
</protein>
<evidence type="ECO:0000256" key="2">
    <source>
        <dbReference type="SAM" id="MobiDB-lite"/>
    </source>
</evidence>
<feature type="region of interest" description="Disordered" evidence="2">
    <location>
        <begin position="1"/>
        <end position="71"/>
    </location>
</feature>
<dbReference type="Proteomes" id="UP000199478">
    <property type="component" value="Unassembled WGS sequence"/>
</dbReference>
<name>A0A1I6HKT8_9RHOB</name>
<dbReference type="OrthoDB" id="7659420at2"/>
<gene>
    <name evidence="3" type="ORF">SAMN04488005_2812</name>
</gene>
<feature type="compositionally biased region" description="Low complexity" evidence="2">
    <location>
        <begin position="39"/>
        <end position="59"/>
    </location>
</feature>
<evidence type="ECO:0000313" key="4">
    <source>
        <dbReference type="Proteomes" id="UP000199478"/>
    </source>
</evidence>
<proteinExistence type="predicted"/>
<dbReference type="RefSeq" id="WP_090201263.1">
    <property type="nucleotide sequence ID" value="NZ_FOYP01000002.1"/>
</dbReference>
<dbReference type="AlphaFoldDB" id="A0A1I6HKT8"/>
<feature type="compositionally biased region" description="Polar residues" evidence="2">
    <location>
        <begin position="1"/>
        <end position="21"/>
    </location>
</feature>